<evidence type="ECO:0000313" key="2">
    <source>
        <dbReference type="Proteomes" id="UP000467428"/>
    </source>
</evidence>
<dbReference type="Proteomes" id="UP000467428">
    <property type="component" value="Chromosome"/>
</dbReference>
<evidence type="ECO:0000313" key="1">
    <source>
        <dbReference type="EMBL" id="BBY49891.1"/>
    </source>
</evidence>
<organism evidence="1 2">
    <name type="scientific">Mycolicibacterium arabiense</name>
    <dbReference type="NCBI Taxonomy" id="1286181"/>
    <lineage>
        <taxon>Bacteria</taxon>
        <taxon>Bacillati</taxon>
        <taxon>Actinomycetota</taxon>
        <taxon>Actinomycetes</taxon>
        <taxon>Mycobacteriales</taxon>
        <taxon>Mycobacteriaceae</taxon>
        <taxon>Mycolicibacterium</taxon>
    </lineage>
</organism>
<reference evidence="1 2" key="1">
    <citation type="journal article" date="2019" name="Emerg. Microbes Infect.">
        <title>Comprehensive subspecies identification of 175 nontuberculous mycobacteria species based on 7547 genomic profiles.</title>
        <authorList>
            <person name="Matsumoto Y."/>
            <person name="Kinjo T."/>
            <person name="Motooka D."/>
            <person name="Nabeya D."/>
            <person name="Jung N."/>
            <person name="Uechi K."/>
            <person name="Horii T."/>
            <person name="Iida T."/>
            <person name="Fujita J."/>
            <person name="Nakamura S."/>
        </authorList>
    </citation>
    <scope>NUCLEOTIDE SEQUENCE [LARGE SCALE GENOMIC DNA]</scope>
    <source>
        <strain evidence="1 2">JCM 18538</strain>
    </source>
</reference>
<protein>
    <submittedName>
        <fullName evidence="1">Uncharacterized protein</fullName>
    </submittedName>
</protein>
<dbReference type="EMBL" id="AP022593">
    <property type="protein sequence ID" value="BBY49891.1"/>
    <property type="molecule type" value="Genomic_DNA"/>
</dbReference>
<sequence length="64" mass="7511">MMWERDGDPMRSRFTTGGGYLAYEFVDQERQAQLLAELRQIIDRELTYVPGECFVQINLEVKVP</sequence>
<proteinExistence type="predicted"/>
<dbReference type="AlphaFoldDB" id="A0A7I7S096"/>
<accession>A0A7I7S096</accession>
<geneLocation type="plasmid" evidence="2">
    <name>pjcm18538 dna</name>
</geneLocation>
<dbReference type="KEGG" id="marz:MARA_33590"/>
<name>A0A7I7S096_9MYCO</name>
<gene>
    <name evidence="1" type="ORF">MARA_33590</name>
</gene>
<keyword evidence="2" id="KW-1185">Reference proteome</keyword>